<evidence type="ECO:0000259" key="8">
    <source>
        <dbReference type="PROSITE" id="PS51519"/>
    </source>
</evidence>
<dbReference type="KEGG" id="crb:17878225"/>
<feature type="compositionally biased region" description="Basic and acidic residues" evidence="7">
    <location>
        <begin position="198"/>
        <end position="212"/>
    </location>
</feature>
<dbReference type="STRING" id="81985.R0GJ89"/>
<sequence>SWSSSSDMAHSLTSLAVFQSVIRKELVRSLHVYGSVETEREFLFESQSPYVEQEKPEPLFLSEDFRPPEDISEGSVFGTWRCIFLFRFNQPLPLPRFPTLLCLSRNPKLKDIPNLANDLKFISELTPKTPSDQELCSSVESREFNQPKPLKRVFKEDSVQDCEVDQPKPRKIVLKQDLNCLPDSETESESEQESENEITEHSESDAKTEMLRTKRTPSKIVAGLSLEDLSKYFCLTIVEASRNLNVGLTVLKKKCREFGIPRWPHRKIKSLDSLIHDLQREAERQQEMSEATAMAVAKRQKKLETEKKNIVEKPFMEIQKETKRFRQINFKKRHRASRAKKNQESLVSSSST</sequence>
<dbReference type="GO" id="GO:0003700">
    <property type="term" value="F:DNA-binding transcription factor activity"/>
    <property type="evidence" value="ECO:0007669"/>
    <property type="project" value="InterPro"/>
</dbReference>
<gene>
    <name evidence="9" type="ORF">CARUB_v10005148mg</name>
</gene>
<evidence type="ECO:0000256" key="1">
    <source>
        <dbReference type="ARBA" id="ARBA00004049"/>
    </source>
</evidence>
<organism evidence="9 10">
    <name type="scientific">Capsella rubella</name>
    <dbReference type="NCBI Taxonomy" id="81985"/>
    <lineage>
        <taxon>Eukaryota</taxon>
        <taxon>Viridiplantae</taxon>
        <taxon>Streptophyta</taxon>
        <taxon>Embryophyta</taxon>
        <taxon>Tracheophyta</taxon>
        <taxon>Spermatophyta</taxon>
        <taxon>Magnoliopsida</taxon>
        <taxon>eudicotyledons</taxon>
        <taxon>Gunneridae</taxon>
        <taxon>Pentapetalae</taxon>
        <taxon>rosids</taxon>
        <taxon>malvids</taxon>
        <taxon>Brassicales</taxon>
        <taxon>Brassicaceae</taxon>
        <taxon>Camelineae</taxon>
        <taxon>Capsella</taxon>
    </lineage>
</organism>
<feature type="compositionally biased region" description="Basic residues" evidence="7">
    <location>
        <begin position="326"/>
        <end position="340"/>
    </location>
</feature>
<feature type="domain" description="RWP-RK" evidence="8">
    <location>
        <begin position="206"/>
        <end position="291"/>
    </location>
</feature>
<accession>R0GJ89</accession>
<dbReference type="Pfam" id="PF02042">
    <property type="entry name" value="RWP-RK"/>
    <property type="match status" value="1"/>
</dbReference>
<keyword evidence="4" id="KW-0238">DNA-binding</keyword>
<evidence type="ECO:0000313" key="10">
    <source>
        <dbReference type="Proteomes" id="UP000029121"/>
    </source>
</evidence>
<dbReference type="InterPro" id="IPR044607">
    <property type="entry name" value="RKD-like"/>
</dbReference>
<dbReference type="PANTHER" id="PTHR46373">
    <property type="entry name" value="PROTEIN RKD4"/>
    <property type="match status" value="1"/>
</dbReference>
<evidence type="ECO:0000256" key="4">
    <source>
        <dbReference type="ARBA" id="ARBA00023125"/>
    </source>
</evidence>
<dbReference type="Proteomes" id="UP000029121">
    <property type="component" value="Unassembled WGS sequence"/>
</dbReference>
<comment type="function">
    <text evidence="1">Putative transcription factor.</text>
</comment>
<evidence type="ECO:0000256" key="3">
    <source>
        <dbReference type="ARBA" id="ARBA00023054"/>
    </source>
</evidence>
<dbReference type="PANTHER" id="PTHR46373:SF12">
    <property type="entry name" value="PROTEIN RKD5"/>
    <property type="match status" value="1"/>
</dbReference>
<proteinExistence type="predicted"/>
<dbReference type="GO" id="GO:0003677">
    <property type="term" value="F:DNA binding"/>
    <property type="evidence" value="ECO:0007669"/>
    <property type="project" value="UniProtKB-KW"/>
</dbReference>
<evidence type="ECO:0000256" key="5">
    <source>
        <dbReference type="ARBA" id="ARBA00023163"/>
    </source>
</evidence>
<name>R0GJ89_9BRAS</name>
<feature type="region of interest" description="Disordered" evidence="7">
    <location>
        <begin position="326"/>
        <end position="352"/>
    </location>
</feature>
<dbReference type="EMBL" id="KB870811">
    <property type="protein sequence ID" value="EOA16924.1"/>
    <property type="molecule type" value="Genomic_DNA"/>
</dbReference>
<feature type="region of interest" description="Disordered" evidence="7">
    <location>
        <begin position="182"/>
        <end position="213"/>
    </location>
</feature>
<keyword evidence="2" id="KW-0805">Transcription regulation</keyword>
<evidence type="ECO:0000256" key="7">
    <source>
        <dbReference type="SAM" id="MobiDB-lite"/>
    </source>
</evidence>
<dbReference type="AlphaFoldDB" id="R0GJ89"/>
<feature type="compositionally biased region" description="Acidic residues" evidence="7">
    <location>
        <begin position="184"/>
        <end position="197"/>
    </location>
</feature>
<dbReference type="OrthoDB" id="6270329at2759"/>
<feature type="non-terminal residue" evidence="9">
    <location>
        <position position="1"/>
    </location>
</feature>
<keyword evidence="10" id="KW-1185">Reference proteome</keyword>
<keyword evidence="5" id="KW-0804">Transcription</keyword>
<keyword evidence="3" id="KW-0175">Coiled coil</keyword>
<evidence type="ECO:0000256" key="6">
    <source>
        <dbReference type="ARBA" id="ARBA00023242"/>
    </source>
</evidence>
<keyword evidence="6" id="KW-0539">Nucleus</keyword>
<dbReference type="InterPro" id="IPR003035">
    <property type="entry name" value="RWP-RK_dom"/>
</dbReference>
<reference evidence="10" key="1">
    <citation type="journal article" date="2013" name="Nat. Genet.">
        <title>The Capsella rubella genome and the genomic consequences of rapid mating system evolution.</title>
        <authorList>
            <person name="Slotte T."/>
            <person name="Hazzouri K.M."/>
            <person name="Agren J.A."/>
            <person name="Koenig D."/>
            <person name="Maumus F."/>
            <person name="Guo Y.L."/>
            <person name="Steige K."/>
            <person name="Platts A.E."/>
            <person name="Escobar J.S."/>
            <person name="Newman L.K."/>
            <person name="Wang W."/>
            <person name="Mandakova T."/>
            <person name="Vello E."/>
            <person name="Smith L.M."/>
            <person name="Henz S.R."/>
            <person name="Steffen J."/>
            <person name="Takuno S."/>
            <person name="Brandvain Y."/>
            <person name="Coop G."/>
            <person name="Andolfatto P."/>
            <person name="Hu T.T."/>
            <person name="Blanchette M."/>
            <person name="Clark R.M."/>
            <person name="Quesneville H."/>
            <person name="Nordborg M."/>
            <person name="Gaut B.S."/>
            <person name="Lysak M.A."/>
            <person name="Jenkins J."/>
            <person name="Grimwood J."/>
            <person name="Chapman J."/>
            <person name="Prochnik S."/>
            <person name="Shu S."/>
            <person name="Rokhsar D."/>
            <person name="Schmutz J."/>
            <person name="Weigel D."/>
            <person name="Wright S.I."/>
        </authorList>
    </citation>
    <scope>NUCLEOTIDE SEQUENCE [LARGE SCALE GENOMIC DNA]</scope>
    <source>
        <strain evidence="10">cv. Monte Gargano</strain>
    </source>
</reference>
<protein>
    <recommendedName>
        <fullName evidence="8">RWP-RK domain-containing protein</fullName>
    </recommendedName>
</protein>
<dbReference type="PROSITE" id="PS51519">
    <property type="entry name" value="RWP_RK"/>
    <property type="match status" value="1"/>
</dbReference>
<evidence type="ECO:0000313" key="9">
    <source>
        <dbReference type="EMBL" id="EOA16924.1"/>
    </source>
</evidence>
<evidence type="ECO:0000256" key="2">
    <source>
        <dbReference type="ARBA" id="ARBA00023015"/>
    </source>
</evidence>
<dbReference type="eggNOG" id="ENOG502QSPQ">
    <property type="taxonomic scope" value="Eukaryota"/>
</dbReference>